<dbReference type="InterPro" id="IPR038287">
    <property type="entry name" value="Cse2_sf"/>
</dbReference>
<evidence type="ECO:0000256" key="1">
    <source>
        <dbReference type="SAM" id="MobiDB-lite"/>
    </source>
</evidence>
<dbReference type="OrthoDB" id="4808431at2"/>
<proteinExistence type="predicted"/>
<dbReference type="Pfam" id="PF09485">
    <property type="entry name" value="CRISPR_Cse2"/>
    <property type="match status" value="1"/>
</dbReference>
<protein>
    <submittedName>
        <fullName evidence="2">CRISPR system Cascade subunit CasB</fullName>
    </submittedName>
</protein>
<accession>A0A1G6H5Y7</accession>
<dbReference type="STRING" id="1577474.GA0111570_1076"/>
<evidence type="ECO:0000313" key="3">
    <source>
        <dbReference type="Proteomes" id="UP000199086"/>
    </source>
</evidence>
<dbReference type="InterPro" id="IPR013382">
    <property type="entry name" value="CRISPR-assoc_prot_Cse2"/>
</dbReference>
<organism evidence="2 3">
    <name type="scientific">Raineyella antarctica</name>
    <dbReference type="NCBI Taxonomy" id="1577474"/>
    <lineage>
        <taxon>Bacteria</taxon>
        <taxon>Bacillati</taxon>
        <taxon>Actinomycetota</taxon>
        <taxon>Actinomycetes</taxon>
        <taxon>Propionibacteriales</taxon>
        <taxon>Propionibacteriaceae</taxon>
        <taxon>Raineyella</taxon>
    </lineage>
</organism>
<gene>
    <name evidence="2" type="ORF">GA0111570_1076</name>
</gene>
<sequence length="221" mass="24039">MTEQQSTPRASGHVGNYVKGIIYRLVPSGGGQLNPRSRAQLAQLRRGVGKEPGSVPEIWDLTLDGLDGAGQGQAATPEENAVHIALTMFSVHQQAKPMLMHTSTPFGQAVRRLASTLESSSEDVHEGPVYRRFTQLATAASLDELTHHARALVTQMRSADVGFDYGRFADDLVAFQDPRRVSEVQRRWARDFHHLRSNGSAPSTDQPETTSSSVPPEGVSA</sequence>
<dbReference type="CDD" id="cd09731">
    <property type="entry name" value="Cse2_I-E"/>
    <property type="match status" value="1"/>
</dbReference>
<dbReference type="RefSeq" id="WP_092611027.1">
    <property type="nucleotide sequence ID" value="NZ_FMYF01000007.1"/>
</dbReference>
<dbReference type="Gene3D" id="1.10.520.40">
    <property type="entry name" value="CRISPR-associated protein Cse2"/>
    <property type="match status" value="1"/>
</dbReference>
<dbReference type="EMBL" id="FMYF01000007">
    <property type="protein sequence ID" value="SDB89690.1"/>
    <property type="molecule type" value="Genomic_DNA"/>
</dbReference>
<feature type="region of interest" description="Disordered" evidence="1">
    <location>
        <begin position="193"/>
        <end position="221"/>
    </location>
</feature>
<name>A0A1G6H5Y7_9ACTN</name>
<dbReference type="AlphaFoldDB" id="A0A1G6H5Y7"/>
<dbReference type="NCBIfam" id="TIGR02548">
    <property type="entry name" value="casB_cse2"/>
    <property type="match status" value="1"/>
</dbReference>
<evidence type="ECO:0000313" key="2">
    <source>
        <dbReference type="EMBL" id="SDB89690.1"/>
    </source>
</evidence>
<reference evidence="2 3" key="1">
    <citation type="submission" date="2016-06" db="EMBL/GenBank/DDBJ databases">
        <authorList>
            <person name="Olsen C.W."/>
            <person name="Carey S."/>
            <person name="Hinshaw L."/>
            <person name="Karasin A.I."/>
        </authorList>
    </citation>
    <scope>NUCLEOTIDE SEQUENCE [LARGE SCALE GENOMIC DNA]</scope>
    <source>
        <strain evidence="2 3">LZ-22</strain>
    </source>
</reference>
<dbReference type="Proteomes" id="UP000199086">
    <property type="component" value="Unassembled WGS sequence"/>
</dbReference>
<keyword evidence="3" id="KW-1185">Reference proteome</keyword>
<feature type="compositionally biased region" description="Polar residues" evidence="1">
    <location>
        <begin position="197"/>
        <end position="214"/>
    </location>
</feature>